<evidence type="ECO:0000256" key="2">
    <source>
        <dbReference type="ARBA" id="ARBA00022603"/>
    </source>
</evidence>
<accession>A0A4Y7J8G1</accession>
<dbReference type="InterPro" id="IPR029063">
    <property type="entry name" value="SAM-dependent_MTases_sf"/>
</dbReference>
<keyword evidence="2" id="KW-0489">Methyltransferase</keyword>
<evidence type="ECO:0000256" key="3">
    <source>
        <dbReference type="ARBA" id="ARBA00022679"/>
    </source>
</evidence>
<dbReference type="AlphaFoldDB" id="A0A4Y7J8G1"/>
<dbReference type="GO" id="GO:0032259">
    <property type="term" value="P:methylation"/>
    <property type="evidence" value="ECO:0007669"/>
    <property type="project" value="UniProtKB-KW"/>
</dbReference>
<comment type="similarity">
    <text evidence="1">Belongs to the methyltransferase superfamily.</text>
</comment>
<sequence length="263" mass="29434">MTLGTTTQAYGEPSYWDNRYTQDPGPFDWYQKYPALSPLLHLYVPLHNRVLVIGCGNAAISEDMANDGFEDIVNIDISSVVIEAMQTKYQDIPALKCILLYVICLIALDEFFPERLVDIQMDVRDMSGFESGSFDAVLDKGTLDSIMCGHNSQDNASKMLEEVGRVLKDNGVYILITYGAPAYRLPTLKKLSLWTIKLHVVEKPMADGNSEQIKWELTNPVSLDESGSSVETALGRTPEVHFIYVCTKDESLQSSSSKQEIEF</sequence>
<keyword evidence="6" id="KW-1185">Reference proteome</keyword>
<dbReference type="Gene3D" id="3.40.50.150">
    <property type="entry name" value="Vaccinia Virus protein VP39"/>
    <property type="match status" value="1"/>
</dbReference>
<name>A0A4Y7J8G1_PAPSO</name>
<reference evidence="5 6" key="1">
    <citation type="journal article" date="2018" name="Science">
        <title>The opium poppy genome and morphinan production.</title>
        <authorList>
            <person name="Guo L."/>
            <person name="Winzer T."/>
            <person name="Yang X."/>
            <person name="Li Y."/>
            <person name="Ning Z."/>
            <person name="He Z."/>
            <person name="Teodor R."/>
            <person name="Lu Y."/>
            <person name="Bowser T.A."/>
            <person name="Graham I.A."/>
            <person name="Ye K."/>
        </authorList>
    </citation>
    <scope>NUCLEOTIDE SEQUENCE [LARGE SCALE GENOMIC DNA]</scope>
    <source>
        <strain evidence="6">cv. HN1</strain>
        <tissue evidence="5">Leaves</tissue>
    </source>
</reference>
<evidence type="ECO:0000313" key="6">
    <source>
        <dbReference type="Proteomes" id="UP000316621"/>
    </source>
</evidence>
<evidence type="ECO:0000256" key="1">
    <source>
        <dbReference type="ARBA" id="ARBA00008361"/>
    </source>
</evidence>
<gene>
    <name evidence="5" type="ORF">C5167_014905</name>
</gene>
<feature type="domain" description="Methyltransferase type 11" evidence="4">
    <location>
        <begin position="52"/>
        <end position="174"/>
    </location>
</feature>
<dbReference type="PANTHER" id="PTHR12176">
    <property type="entry name" value="SAM-DEPENDENT METHYLTRANSFERASE SUPERFAMILY PROTEIN"/>
    <property type="match status" value="1"/>
</dbReference>
<dbReference type="InterPro" id="IPR051419">
    <property type="entry name" value="Lys/N-term_MeTrsfase_sf"/>
</dbReference>
<organism evidence="5 6">
    <name type="scientific">Papaver somniferum</name>
    <name type="common">Opium poppy</name>
    <dbReference type="NCBI Taxonomy" id="3469"/>
    <lineage>
        <taxon>Eukaryota</taxon>
        <taxon>Viridiplantae</taxon>
        <taxon>Streptophyta</taxon>
        <taxon>Embryophyta</taxon>
        <taxon>Tracheophyta</taxon>
        <taxon>Spermatophyta</taxon>
        <taxon>Magnoliopsida</taxon>
        <taxon>Ranunculales</taxon>
        <taxon>Papaveraceae</taxon>
        <taxon>Papaveroideae</taxon>
        <taxon>Papaver</taxon>
    </lineage>
</organism>
<dbReference type="Proteomes" id="UP000316621">
    <property type="component" value="Chromosome 3"/>
</dbReference>
<keyword evidence="3" id="KW-0808">Transferase</keyword>
<dbReference type="OMA" id="MSAFQTG"/>
<dbReference type="SUPFAM" id="SSF53335">
    <property type="entry name" value="S-adenosyl-L-methionine-dependent methyltransferases"/>
    <property type="match status" value="1"/>
</dbReference>
<dbReference type="PANTHER" id="PTHR12176:SF79">
    <property type="entry name" value="METHYLTRANSFERASE TYPE 11 DOMAIN-CONTAINING PROTEIN"/>
    <property type="match status" value="1"/>
</dbReference>
<evidence type="ECO:0000259" key="4">
    <source>
        <dbReference type="Pfam" id="PF08241"/>
    </source>
</evidence>
<evidence type="ECO:0000313" key="5">
    <source>
        <dbReference type="EMBL" id="RZC56058.1"/>
    </source>
</evidence>
<dbReference type="Pfam" id="PF08241">
    <property type="entry name" value="Methyltransf_11"/>
    <property type="match status" value="1"/>
</dbReference>
<dbReference type="EMBL" id="CM010717">
    <property type="protein sequence ID" value="RZC56058.1"/>
    <property type="molecule type" value="Genomic_DNA"/>
</dbReference>
<dbReference type="CDD" id="cd02440">
    <property type="entry name" value="AdoMet_MTases"/>
    <property type="match status" value="1"/>
</dbReference>
<protein>
    <recommendedName>
        <fullName evidence="4">Methyltransferase type 11 domain-containing protein</fullName>
    </recommendedName>
</protein>
<dbReference type="GO" id="GO:0008757">
    <property type="term" value="F:S-adenosylmethionine-dependent methyltransferase activity"/>
    <property type="evidence" value="ECO:0007669"/>
    <property type="project" value="InterPro"/>
</dbReference>
<dbReference type="InterPro" id="IPR013216">
    <property type="entry name" value="Methyltransf_11"/>
</dbReference>
<dbReference type="Gramene" id="RZC56058">
    <property type="protein sequence ID" value="RZC56058"/>
    <property type="gene ID" value="C5167_014905"/>
</dbReference>
<proteinExistence type="inferred from homology"/>